<dbReference type="PANTHER" id="PTHR36456:SF1">
    <property type="entry name" value="UPF0232 PROTEIN SCO3875"/>
    <property type="match status" value="1"/>
</dbReference>
<sequence length="103" mass="11609">MSERKSRRPVVVREALQSYLARTGLERRLAQAQVVPEWPRLVGPQIAKVTEPESVTADGTLFVRVATSAWMTELQLMAPEIMARLNAGRGPGRIKTIRWLLSR</sequence>
<proteinExistence type="predicted"/>
<reference evidence="1 2" key="1">
    <citation type="journal article" date="2019" name="Nat. Microbiol.">
        <title>Mediterranean grassland soil C-N compound turnover is dependent on rainfall and depth, and is mediated by genomically divergent microorganisms.</title>
        <authorList>
            <person name="Diamond S."/>
            <person name="Andeer P.F."/>
            <person name="Li Z."/>
            <person name="Crits-Christoph A."/>
            <person name="Burstein D."/>
            <person name="Anantharaman K."/>
            <person name="Lane K.R."/>
            <person name="Thomas B.C."/>
            <person name="Pan C."/>
            <person name="Northen T.R."/>
            <person name="Banfield J.F."/>
        </authorList>
    </citation>
    <scope>NUCLEOTIDE SEQUENCE [LARGE SCALE GENOMIC DNA]</scope>
    <source>
        <strain evidence="1">NP_4</strain>
    </source>
</reference>
<gene>
    <name evidence="1" type="ORF">E6H01_12815</name>
</gene>
<evidence type="ECO:0000313" key="2">
    <source>
        <dbReference type="Proteomes" id="UP000319353"/>
    </source>
</evidence>
<accession>A0A537KQN5</accession>
<evidence type="ECO:0000313" key="1">
    <source>
        <dbReference type="EMBL" id="TMI98054.1"/>
    </source>
</evidence>
<dbReference type="Pfam" id="PF05258">
    <property type="entry name" value="DciA"/>
    <property type="match status" value="1"/>
</dbReference>
<dbReference type="InterPro" id="IPR007922">
    <property type="entry name" value="DciA-like"/>
</dbReference>
<protein>
    <submittedName>
        <fullName evidence="1">DUF721 domain-containing protein</fullName>
    </submittedName>
</protein>
<comment type="caution">
    <text evidence="1">The sequence shown here is derived from an EMBL/GenBank/DDBJ whole genome shotgun (WGS) entry which is preliminary data.</text>
</comment>
<dbReference type="PANTHER" id="PTHR36456">
    <property type="entry name" value="UPF0232 PROTEIN SCO3875"/>
    <property type="match status" value="1"/>
</dbReference>
<dbReference type="EMBL" id="VBAL01000188">
    <property type="protein sequence ID" value="TMI98054.1"/>
    <property type="molecule type" value="Genomic_DNA"/>
</dbReference>
<dbReference type="AlphaFoldDB" id="A0A537KQN5"/>
<name>A0A537KQN5_9BACT</name>
<dbReference type="Proteomes" id="UP000319353">
    <property type="component" value="Unassembled WGS sequence"/>
</dbReference>
<organism evidence="1 2">
    <name type="scientific">Candidatus Segetimicrobium genomatis</name>
    <dbReference type="NCBI Taxonomy" id="2569760"/>
    <lineage>
        <taxon>Bacteria</taxon>
        <taxon>Bacillati</taxon>
        <taxon>Candidatus Sysuimicrobiota</taxon>
        <taxon>Candidatus Sysuimicrobiia</taxon>
        <taxon>Candidatus Sysuimicrobiales</taxon>
        <taxon>Candidatus Segetimicrobiaceae</taxon>
        <taxon>Candidatus Segetimicrobium</taxon>
    </lineage>
</organism>